<keyword evidence="3" id="KW-0547">Nucleotide-binding</keyword>
<accession>A0A9W9IQL8</accession>
<evidence type="ECO:0000256" key="4">
    <source>
        <dbReference type="ARBA" id="ARBA00022840"/>
    </source>
</evidence>
<sequence length="384" mass="43793">MGFPFSLLCDLLSSLDENRLVKPTSTATKTRPDSRTIAQWFTHYGSRIHCADTDRLALLSCMFPEKRVDRVYWLQATSLARVIGRCLGLGSSRLSELNRWQKAGGPDLGQCVEDVMRQAENYVPHDQEVTVEELDRAMGLIASRCRFSGPDVRRQRTAVDVDACLSPLYRRLCSRDAKWFTRMILKSYSPVVLPSKYTLERFHFLLPHLLQFQDTFSGALNMLISEPMNHFPAHPDPKLATNLCSIALEHLSPQIGIKIGRPEYYKARSIRHCHQMAKGRRISVERKYDGEYCQIHVDLRHSKRPVQIFSKSGKDSTEDRDGIIPILEESLAMRTAQCKFTHRCILEGELVVWSDKHGGVAGFHKLRKFLSRSGSYIGIDQDSP</sequence>
<dbReference type="GO" id="GO:0006310">
    <property type="term" value="P:DNA recombination"/>
    <property type="evidence" value="ECO:0007669"/>
    <property type="project" value="InterPro"/>
</dbReference>
<dbReference type="Proteomes" id="UP001146351">
    <property type="component" value="Unassembled WGS sequence"/>
</dbReference>
<dbReference type="Pfam" id="PF01068">
    <property type="entry name" value="DNA_ligase_A_M"/>
    <property type="match status" value="1"/>
</dbReference>
<dbReference type="GO" id="GO:0032807">
    <property type="term" value="C:DNA ligase IV complex"/>
    <property type="evidence" value="ECO:0007669"/>
    <property type="project" value="TreeGrafter"/>
</dbReference>
<evidence type="ECO:0000256" key="5">
    <source>
        <dbReference type="ARBA" id="ARBA00023242"/>
    </source>
</evidence>
<keyword evidence="9" id="KW-1185">Reference proteome</keyword>
<name>A0A9W9IQL8_9EURO</name>
<evidence type="ECO:0000259" key="7">
    <source>
        <dbReference type="Pfam" id="PF04675"/>
    </source>
</evidence>
<evidence type="ECO:0000256" key="1">
    <source>
        <dbReference type="ARBA" id="ARBA00007572"/>
    </source>
</evidence>
<dbReference type="PANTHER" id="PTHR45997:SF2">
    <property type="entry name" value="ATP DEPENDENT DNA LIGASE DOMAIN PROTEIN (AFU_ORTHOLOGUE AFUA_5G02430)"/>
    <property type="match status" value="1"/>
</dbReference>
<evidence type="ECO:0000313" key="8">
    <source>
        <dbReference type="EMBL" id="KAJ5182463.1"/>
    </source>
</evidence>
<keyword evidence="2" id="KW-0436">Ligase</keyword>
<dbReference type="SUPFAM" id="SSF56091">
    <property type="entry name" value="DNA ligase/mRNA capping enzyme, catalytic domain"/>
    <property type="match status" value="1"/>
</dbReference>
<feature type="domain" description="DNA ligase ATP-dependent N-terminal" evidence="7">
    <location>
        <begin position="4"/>
        <end position="187"/>
    </location>
</feature>
<dbReference type="GO" id="GO:0003910">
    <property type="term" value="F:DNA ligase (ATP) activity"/>
    <property type="evidence" value="ECO:0007669"/>
    <property type="project" value="InterPro"/>
</dbReference>
<comment type="similarity">
    <text evidence="1">Belongs to the ATP-dependent DNA ligase family.</text>
</comment>
<dbReference type="EMBL" id="JAPQKO010000001">
    <property type="protein sequence ID" value="KAJ5182463.1"/>
    <property type="molecule type" value="Genomic_DNA"/>
</dbReference>
<dbReference type="PANTHER" id="PTHR45997">
    <property type="entry name" value="DNA LIGASE 4"/>
    <property type="match status" value="1"/>
</dbReference>
<dbReference type="InterPro" id="IPR036599">
    <property type="entry name" value="DNA_ligase_N_sf"/>
</dbReference>
<organism evidence="8 9">
    <name type="scientific">Penicillium capsulatum</name>
    <dbReference type="NCBI Taxonomy" id="69766"/>
    <lineage>
        <taxon>Eukaryota</taxon>
        <taxon>Fungi</taxon>
        <taxon>Dikarya</taxon>
        <taxon>Ascomycota</taxon>
        <taxon>Pezizomycotina</taxon>
        <taxon>Eurotiomycetes</taxon>
        <taxon>Eurotiomycetidae</taxon>
        <taxon>Eurotiales</taxon>
        <taxon>Aspergillaceae</taxon>
        <taxon>Penicillium</taxon>
    </lineage>
</organism>
<dbReference type="GO" id="GO:0006297">
    <property type="term" value="P:nucleotide-excision repair, DNA gap filling"/>
    <property type="evidence" value="ECO:0007669"/>
    <property type="project" value="TreeGrafter"/>
</dbReference>
<protein>
    <recommendedName>
        <fullName evidence="10">ATP-dependent DNA ligase family profile domain-containing protein</fullName>
    </recommendedName>
</protein>
<keyword evidence="4" id="KW-0067">ATP-binding</keyword>
<dbReference type="GO" id="GO:0005524">
    <property type="term" value="F:ATP binding"/>
    <property type="evidence" value="ECO:0007669"/>
    <property type="project" value="UniProtKB-KW"/>
</dbReference>
<keyword evidence="5" id="KW-0539">Nucleus</keyword>
<dbReference type="Gene3D" id="3.30.470.30">
    <property type="entry name" value="DNA ligase/mRNA capping enzyme"/>
    <property type="match status" value="1"/>
</dbReference>
<evidence type="ECO:0008006" key="10">
    <source>
        <dbReference type="Google" id="ProtNLM"/>
    </source>
</evidence>
<dbReference type="InterPro" id="IPR012308">
    <property type="entry name" value="DNA_ligase_ATP-dep_N"/>
</dbReference>
<dbReference type="Pfam" id="PF04675">
    <property type="entry name" value="DNA_ligase_A_N"/>
    <property type="match status" value="1"/>
</dbReference>
<evidence type="ECO:0000256" key="3">
    <source>
        <dbReference type="ARBA" id="ARBA00022741"/>
    </source>
</evidence>
<dbReference type="Gene3D" id="1.10.3260.10">
    <property type="entry name" value="DNA ligase, ATP-dependent, N-terminal domain"/>
    <property type="match status" value="1"/>
</dbReference>
<reference evidence="8" key="2">
    <citation type="journal article" date="2023" name="IMA Fungus">
        <title>Comparative genomic study of the Penicillium genus elucidates a diverse pangenome and 15 lateral gene transfer events.</title>
        <authorList>
            <person name="Petersen C."/>
            <person name="Sorensen T."/>
            <person name="Nielsen M.R."/>
            <person name="Sondergaard T.E."/>
            <person name="Sorensen J.L."/>
            <person name="Fitzpatrick D.A."/>
            <person name="Frisvad J.C."/>
            <person name="Nielsen K.L."/>
        </authorList>
    </citation>
    <scope>NUCLEOTIDE SEQUENCE</scope>
    <source>
        <strain evidence="8">IBT 21917</strain>
    </source>
</reference>
<dbReference type="InterPro" id="IPR029710">
    <property type="entry name" value="LIG4"/>
</dbReference>
<reference evidence="8" key="1">
    <citation type="submission" date="2022-11" db="EMBL/GenBank/DDBJ databases">
        <authorList>
            <person name="Petersen C."/>
        </authorList>
    </citation>
    <scope>NUCLEOTIDE SEQUENCE</scope>
    <source>
        <strain evidence="8">IBT 21917</strain>
    </source>
</reference>
<evidence type="ECO:0000256" key="2">
    <source>
        <dbReference type="ARBA" id="ARBA00022598"/>
    </source>
</evidence>
<comment type="caution">
    <text evidence="8">The sequence shown here is derived from an EMBL/GenBank/DDBJ whole genome shotgun (WGS) entry which is preliminary data.</text>
</comment>
<proteinExistence type="inferred from homology"/>
<dbReference type="GO" id="GO:0003677">
    <property type="term" value="F:DNA binding"/>
    <property type="evidence" value="ECO:0007669"/>
    <property type="project" value="InterPro"/>
</dbReference>
<dbReference type="GO" id="GO:0006303">
    <property type="term" value="P:double-strand break repair via nonhomologous end joining"/>
    <property type="evidence" value="ECO:0007669"/>
    <property type="project" value="TreeGrafter"/>
</dbReference>
<dbReference type="AlphaFoldDB" id="A0A9W9IQL8"/>
<feature type="domain" description="ATP-dependent DNA ligase family profile" evidence="6">
    <location>
        <begin position="269"/>
        <end position="369"/>
    </location>
</feature>
<evidence type="ECO:0000313" key="9">
    <source>
        <dbReference type="Proteomes" id="UP001146351"/>
    </source>
</evidence>
<dbReference type="InterPro" id="IPR012310">
    <property type="entry name" value="DNA_ligase_ATP-dep_cent"/>
</dbReference>
<evidence type="ECO:0000259" key="6">
    <source>
        <dbReference type="Pfam" id="PF01068"/>
    </source>
</evidence>
<gene>
    <name evidence="8" type="ORF">N7492_000079</name>
</gene>
<dbReference type="OrthoDB" id="2160351at2759"/>